<gene>
    <name evidence="11" type="ORF">ElyMa_000079900</name>
</gene>
<keyword evidence="12" id="KW-1185">Reference proteome</keyword>
<dbReference type="Proteomes" id="UP000762676">
    <property type="component" value="Unassembled WGS sequence"/>
</dbReference>
<keyword evidence="6 10" id="KW-1133">Transmembrane helix</keyword>
<dbReference type="InterPro" id="IPR009729">
    <property type="entry name" value="Gal-3-0_sulfotransfrase"/>
</dbReference>
<dbReference type="PANTHER" id="PTHR14647:SF87">
    <property type="entry name" value="PUTATIVE-RELATED"/>
    <property type="match status" value="1"/>
</dbReference>
<accession>A0AAV4EHE9</accession>
<comment type="similarity">
    <text evidence="2">Belongs to the galactose-3-O-sulfotransferase family.</text>
</comment>
<keyword evidence="3" id="KW-0808">Transferase</keyword>
<evidence type="ECO:0000256" key="9">
    <source>
        <dbReference type="ARBA" id="ARBA00023180"/>
    </source>
</evidence>
<dbReference type="GO" id="GO:0001733">
    <property type="term" value="F:galactosylceramide sulfotransferase activity"/>
    <property type="evidence" value="ECO:0007669"/>
    <property type="project" value="InterPro"/>
</dbReference>
<protein>
    <submittedName>
        <fullName evidence="11">Galactose-3-O-sulfotransferase 3</fullName>
    </submittedName>
</protein>
<evidence type="ECO:0000313" key="11">
    <source>
        <dbReference type="EMBL" id="GFR60462.1"/>
    </source>
</evidence>
<sequence>MKNGKNTQVTCSLSRSWVVGVVLVFALFTLYAGLQAMMSPNTVYVQPAYLPAVTQKTTATTPRVRLQARPLQTVMHHVASTTNPPVSKKRLPISRKGPAIRQVVFAKVHKAASSTMQNIFLRFALARNLSVLLPKKRPHLGERGSRLRRDELVPHPQGKQFYDILCNHLIFDEQQVSKFFLKTAVRVAIVREPLKQSLSALKYYTTTYPSHALKNGFSKHKDDPINGYLQNPQDFYSMSSGPSYSFINNRMSVDLGFDLHHFEESKKDQKKIRAFLEQVESQFDMVLVSDYFDESLVLMRRTLRWSLKDIIYLKVNVAKRKRNEAPAWQNTPILNSTITRRFREWDEIDYQLYAHFLNIFWETVAREPSFKEEVDAFREIQQDVTHFCVYNKKAKKLRIPKSNWTDSFTVFRNSCRLMSMKEPRFIDKMRRRQIKQYEAYSIAKSYNATGDRKQNQKKQ</sequence>
<evidence type="ECO:0000313" key="12">
    <source>
        <dbReference type="Proteomes" id="UP000762676"/>
    </source>
</evidence>
<keyword evidence="4 10" id="KW-0812">Transmembrane</keyword>
<dbReference type="Pfam" id="PF06990">
    <property type="entry name" value="Gal-3-0_sulfotr"/>
    <property type="match status" value="1"/>
</dbReference>
<dbReference type="GO" id="GO:0009247">
    <property type="term" value="P:glycolipid biosynthetic process"/>
    <property type="evidence" value="ECO:0007669"/>
    <property type="project" value="InterPro"/>
</dbReference>
<dbReference type="GO" id="GO:0000139">
    <property type="term" value="C:Golgi membrane"/>
    <property type="evidence" value="ECO:0007669"/>
    <property type="project" value="UniProtKB-SubCell"/>
</dbReference>
<organism evidence="11 12">
    <name type="scientific">Elysia marginata</name>
    <dbReference type="NCBI Taxonomy" id="1093978"/>
    <lineage>
        <taxon>Eukaryota</taxon>
        <taxon>Metazoa</taxon>
        <taxon>Spiralia</taxon>
        <taxon>Lophotrochozoa</taxon>
        <taxon>Mollusca</taxon>
        <taxon>Gastropoda</taxon>
        <taxon>Heterobranchia</taxon>
        <taxon>Euthyneura</taxon>
        <taxon>Panpulmonata</taxon>
        <taxon>Sacoglossa</taxon>
        <taxon>Placobranchoidea</taxon>
        <taxon>Plakobranchidae</taxon>
        <taxon>Elysia</taxon>
    </lineage>
</organism>
<evidence type="ECO:0000256" key="1">
    <source>
        <dbReference type="ARBA" id="ARBA00004323"/>
    </source>
</evidence>
<comment type="subcellular location">
    <subcellularLocation>
        <location evidence="1">Golgi apparatus membrane</location>
        <topology evidence="1">Single-pass type II membrane protein</topology>
    </subcellularLocation>
</comment>
<keyword evidence="5" id="KW-0735">Signal-anchor</keyword>
<evidence type="ECO:0000256" key="3">
    <source>
        <dbReference type="ARBA" id="ARBA00022679"/>
    </source>
</evidence>
<comment type="caution">
    <text evidence="11">The sequence shown here is derived from an EMBL/GenBank/DDBJ whole genome shotgun (WGS) entry which is preliminary data.</text>
</comment>
<dbReference type="PANTHER" id="PTHR14647">
    <property type="entry name" value="GALACTOSE-3-O-SULFOTRANSFERASE"/>
    <property type="match status" value="1"/>
</dbReference>
<evidence type="ECO:0000256" key="8">
    <source>
        <dbReference type="ARBA" id="ARBA00023136"/>
    </source>
</evidence>
<keyword evidence="7" id="KW-0333">Golgi apparatus</keyword>
<evidence type="ECO:0000256" key="7">
    <source>
        <dbReference type="ARBA" id="ARBA00023034"/>
    </source>
</evidence>
<proteinExistence type="inferred from homology"/>
<dbReference type="EMBL" id="BMAT01000140">
    <property type="protein sequence ID" value="GFR60462.1"/>
    <property type="molecule type" value="Genomic_DNA"/>
</dbReference>
<evidence type="ECO:0000256" key="6">
    <source>
        <dbReference type="ARBA" id="ARBA00022989"/>
    </source>
</evidence>
<evidence type="ECO:0000256" key="4">
    <source>
        <dbReference type="ARBA" id="ARBA00022692"/>
    </source>
</evidence>
<dbReference type="Gene3D" id="3.40.50.300">
    <property type="entry name" value="P-loop containing nucleotide triphosphate hydrolases"/>
    <property type="match status" value="1"/>
</dbReference>
<feature type="transmembrane region" description="Helical" evidence="10">
    <location>
        <begin position="12"/>
        <end position="34"/>
    </location>
</feature>
<name>A0AAV4EHE9_9GAST</name>
<evidence type="ECO:0000256" key="2">
    <source>
        <dbReference type="ARBA" id="ARBA00008124"/>
    </source>
</evidence>
<dbReference type="AlphaFoldDB" id="A0AAV4EHE9"/>
<keyword evidence="8 10" id="KW-0472">Membrane</keyword>
<reference evidence="11 12" key="1">
    <citation type="journal article" date="2021" name="Elife">
        <title>Chloroplast acquisition without the gene transfer in kleptoplastic sea slugs, Plakobranchus ocellatus.</title>
        <authorList>
            <person name="Maeda T."/>
            <person name="Takahashi S."/>
            <person name="Yoshida T."/>
            <person name="Shimamura S."/>
            <person name="Takaki Y."/>
            <person name="Nagai Y."/>
            <person name="Toyoda A."/>
            <person name="Suzuki Y."/>
            <person name="Arimoto A."/>
            <person name="Ishii H."/>
            <person name="Satoh N."/>
            <person name="Nishiyama T."/>
            <person name="Hasebe M."/>
            <person name="Maruyama T."/>
            <person name="Minagawa J."/>
            <person name="Obokata J."/>
            <person name="Shigenobu S."/>
        </authorList>
    </citation>
    <scope>NUCLEOTIDE SEQUENCE [LARGE SCALE GENOMIC DNA]</scope>
</reference>
<dbReference type="InterPro" id="IPR027417">
    <property type="entry name" value="P-loop_NTPase"/>
</dbReference>
<evidence type="ECO:0000256" key="10">
    <source>
        <dbReference type="SAM" id="Phobius"/>
    </source>
</evidence>
<evidence type="ECO:0000256" key="5">
    <source>
        <dbReference type="ARBA" id="ARBA00022968"/>
    </source>
</evidence>
<keyword evidence="9" id="KW-0325">Glycoprotein</keyword>